<dbReference type="Gene3D" id="3.40.50.720">
    <property type="entry name" value="NAD(P)-binding Rossmann-like Domain"/>
    <property type="match status" value="1"/>
</dbReference>
<dbReference type="GO" id="GO:0080019">
    <property type="term" value="F:alcohol-forming very long-chain fatty acyl-CoA reductase activity"/>
    <property type="evidence" value="ECO:0007669"/>
    <property type="project" value="InterPro"/>
</dbReference>
<evidence type="ECO:0000313" key="7">
    <source>
        <dbReference type="EMBL" id="KAK9928062.1"/>
    </source>
</evidence>
<evidence type="ECO:0000313" key="8">
    <source>
        <dbReference type="Proteomes" id="UP001457282"/>
    </source>
</evidence>
<dbReference type="PANTHER" id="PTHR11011">
    <property type="entry name" value="MALE STERILITY PROTEIN 2-RELATED"/>
    <property type="match status" value="1"/>
</dbReference>
<evidence type="ECO:0000259" key="6">
    <source>
        <dbReference type="Pfam" id="PF07993"/>
    </source>
</evidence>
<keyword evidence="2 4" id="KW-0444">Lipid biosynthesis</keyword>
<dbReference type="InterPro" id="IPR013120">
    <property type="entry name" value="FAR_NAD-bd"/>
</dbReference>
<dbReference type="GO" id="GO:0102965">
    <property type="term" value="F:alcohol-forming long-chain fatty acyl-CoA reductase activity"/>
    <property type="evidence" value="ECO:0007669"/>
    <property type="project" value="UniProtKB-EC"/>
</dbReference>
<keyword evidence="8" id="KW-1185">Reference proteome</keyword>
<dbReference type="InterPro" id="IPR036291">
    <property type="entry name" value="NAD(P)-bd_dom_sf"/>
</dbReference>
<comment type="similarity">
    <text evidence="1 4">Belongs to the fatty acyl-CoA reductase family.</text>
</comment>
<dbReference type="EC" id="1.2.1.84" evidence="4"/>
<reference evidence="7 8" key="1">
    <citation type="journal article" date="2023" name="G3 (Bethesda)">
        <title>A chromosome-length genome assembly and annotation of blackberry (Rubus argutus, cv. 'Hillquist').</title>
        <authorList>
            <person name="Bruna T."/>
            <person name="Aryal R."/>
            <person name="Dudchenko O."/>
            <person name="Sargent D.J."/>
            <person name="Mead D."/>
            <person name="Buti M."/>
            <person name="Cavallini A."/>
            <person name="Hytonen T."/>
            <person name="Andres J."/>
            <person name="Pham M."/>
            <person name="Weisz D."/>
            <person name="Mascagni F."/>
            <person name="Usai G."/>
            <person name="Natali L."/>
            <person name="Bassil N."/>
            <person name="Fernandez G.E."/>
            <person name="Lomsadze A."/>
            <person name="Armour M."/>
            <person name="Olukolu B."/>
            <person name="Poorten T."/>
            <person name="Britton C."/>
            <person name="Davik J."/>
            <person name="Ashrafi H."/>
            <person name="Aiden E.L."/>
            <person name="Borodovsky M."/>
            <person name="Worthington M."/>
        </authorList>
    </citation>
    <scope>NUCLEOTIDE SEQUENCE [LARGE SCALE GENOMIC DNA]</scope>
    <source>
        <strain evidence="7">PI 553951</strain>
    </source>
</reference>
<proteinExistence type="inferred from homology"/>
<dbReference type="CDD" id="cd09071">
    <property type="entry name" value="FAR_C"/>
    <property type="match status" value="1"/>
</dbReference>
<dbReference type="InterPro" id="IPR033640">
    <property type="entry name" value="FAR_C"/>
</dbReference>
<feature type="domain" description="Fatty acyl-CoA reductase C-terminal" evidence="5">
    <location>
        <begin position="424"/>
        <end position="493"/>
    </location>
</feature>
<dbReference type="EMBL" id="JBEDUW010000005">
    <property type="protein sequence ID" value="KAK9928062.1"/>
    <property type="molecule type" value="Genomic_DNA"/>
</dbReference>
<dbReference type="Pfam" id="PF03015">
    <property type="entry name" value="Sterile"/>
    <property type="match status" value="1"/>
</dbReference>
<evidence type="ECO:0000256" key="2">
    <source>
        <dbReference type="ARBA" id="ARBA00022516"/>
    </source>
</evidence>
<dbReference type="SUPFAM" id="SSF51735">
    <property type="entry name" value="NAD(P)-binding Rossmann-fold domains"/>
    <property type="match status" value="1"/>
</dbReference>
<protein>
    <recommendedName>
        <fullName evidence="4">Fatty acyl-CoA reductase</fullName>
        <ecNumber evidence="4">1.2.1.84</ecNumber>
    </recommendedName>
</protein>
<accession>A0AAW1WUU5</accession>
<dbReference type="PANTHER" id="PTHR11011:SF84">
    <property type="entry name" value="ACYL-COA REDUCTASE-LIKE PROTEIN, PUTATIVE-RELATED"/>
    <property type="match status" value="1"/>
</dbReference>
<organism evidence="7 8">
    <name type="scientific">Rubus argutus</name>
    <name type="common">Southern blackberry</name>
    <dbReference type="NCBI Taxonomy" id="59490"/>
    <lineage>
        <taxon>Eukaryota</taxon>
        <taxon>Viridiplantae</taxon>
        <taxon>Streptophyta</taxon>
        <taxon>Embryophyta</taxon>
        <taxon>Tracheophyta</taxon>
        <taxon>Spermatophyta</taxon>
        <taxon>Magnoliopsida</taxon>
        <taxon>eudicotyledons</taxon>
        <taxon>Gunneridae</taxon>
        <taxon>Pentapetalae</taxon>
        <taxon>rosids</taxon>
        <taxon>fabids</taxon>
        <taxon>Rosales</taxon>
        <taxon>Rosaceae</taxon>
        <taxon>Rosoideae</taxon>
        <taxon>Rosoideae incertae sedis</taxon>
        <taxon>Rubus</taxon>
    </lineage>
</organism>
<gene>
    <name evidence="7" type="ORF">M0R45_025216</name>
</gene>
<evidence type="ECO:0000256" key="1">
    <source>
        <dbReference type="ARBA" id="ARBA00005928"/>
    </source>
</evidence>
<keyword evidence="3 4" id="KW-0443">Lipid metabolism</keyword>
<dbReference type="GO" id="GO:0010345">
    <property type="term" value="P:suberin biosynthetic process"/>
    <property type="evidence" value="ECO:0007669"/>
    <property type="project" value="TreeGrafter"/>
</dbReference>
<comment type="function">
    <text evidence="4">Catalyzes the reduction of fatty acyl-CoA to fatty alcohols.</text>
</comment>
<dbReference type="GO" id="GO:0035336">
    <property type="term" value="P:long-chain fatty-acyl-CoA metabolic process"/>
    <property type="evidence" value="ECO:0007669"/>
    <property type="project" value="TreeGrafter"/>
</dbReference>
<comment type="catalytic activity">
    <reaction evidence="4">
        <text>a long-chain fatty acyl-CoA + 2 NADPH + 2 H(+) = a long-chain primary fatty alcohol + 2 NADP(+) + CoA</text>
        <dbReference type="Rhea" id="RHEA:52716"/>
        <dbReference type="ChEBI" id="CHEBI:15378"/>
        <dbReference type="ChEBI" id="CHEBI:57287"/>
        <dbReference type="ChEBI" id="CHEBI:57783"/>
        <dbReference type="ChEBI" id="CHEBI:58349"/>
        <dbReference type="ChEBI" id="CHEBI:77396"/>
        <dbReference type="ChEBI" id="CHEBI:83139"/>
        <dbReference type="EC" id="1.2.1.84"/>
    </reaction>
</comment>
<evidence type="ECO:0000256" key="3">
    <source>
        <dbReference type="ARBA" id="ARBA00023098"/>
    </source>
</evidence>
<feature type="domain" description="Thioester reductase (TE)" evidence="6">
    <location>
        <begin position="17"/>
        <end position="319"/>
    </location>
</feature>
<sequence length="503" mass="57383">MKLNSILGYLENKTILVTGATGLLGMVFVEKILRVQPNVEKLYLLVRASTADSATHRMHNEIIEKELFRVLREKMGAEFDSFISKKVIAISGDVTSAGLGVKEFKLREQMCNEIQIILHSAASVNFDERYDIALDVNTFGVLRVLSFAEKCLKLEMLVHVSTAYVCGERAGLILEDFSSMDELTKEITKTDLKILEKTMVVDKLNELKAQDASARVITNTMKDLGSARAKLYGWPNAYVFTKAMAEVYLQHSKGNLPVTVIRPTVVTSTYKEPFPGWIQSFRTVDSIIGTYWKGTLTCLPMDPMAVIDMIPVDMVADSIITAMAVNANKYLGKAGMICHVGTSLRNPINMFELANLMFQYCSKNPLLHKDGSPIKVDKLKMFTTMAAFLSYMQVRYMLPLEGLKFLNKEFDQYFQELYVNYNGKLMFVMRLAEIYRPYSLYKGIFDDTNLEELRRTARENYTDAGIFNFDPRCIDWEDYIMRTHIPGLWKHVMIKQNQNQSRL</sequence>
<dbReference type="Pfam" id="PF07993">
    <property type="entry name" value="NAD_binding_4"/>
    <property type="match status" value="1"/>
</dbReference>
<keyword evidence="4" id="KW-0560">Oxidoreductase</keyword>
<evidence type="ECO:0000256" key="4">
    <source>
        <dbReference type="RuleBase" id="RU363097"/>
    </source>
</evidence>
<dbReference type="InterPro" id="IPR026055">
    <property type="entry name" value="FAR"/>
</dbReference>
<dbReference type="Proteomes" id="UP001457282">
    <property type="component" value="Unassembled WGS sequence"/>
</dbReference>
<name>A0AAW1WUU5_RUBAR</name>
<dbReference type="AlphaFoldDB" id="A0AAW1WUU5"/>
<keyword evidence="4" id="KW-0521">NADP</keyword>
<comment type="caution">
    <text evidence="7">The sequence shown here is derived from an EMBL/GenBank/DDBJ whole genome shotgun (WGS) entry which is preliminary data.</text>
</comment>
<dbReference type="CDD" id="cd05236">
    <property type="entry name" value="FAR-N_SDR_e"/>
    <property type="match status" value="1"/>
</dbReference>
<evidence type="ECO:0000259" key="5">
    <source>
        <dbReference type="Pfam" id="PF03015"/>
    </source>
</evidence>